<evidence type="ECO:0000313" key="10">
    <source>
        <dbReference type="Proteomes" id="UP001235269"/>
    </source>
</evidence>
<feature type="transmembrane region" description="Helical" evidence="7">
    <location>
        <begin position="288"/>
        <end position="309"/>
    </location>
</feature>
<dbReference type="InterPro" id="IPR035906">
    <property type="entry name" value="MetI-like_sf"/>
</dbReference>
<evidence type="ECO:0000256" key="3">
    <source>
        <dbReference type="ARBA" id="ARBA00022475"/>
    </source>
</evidence>
<dbReference type="Pfam" id="PF00528">
    <property type="entry name" value="BPD_transp_1"/>
    <property type="match status" value="1"/>
</dbReference>
<dbReference type="PANTHER" id="PTHR30193:SF1">
    <property type="entry name" value="ABC TRANSPORTER PERMEASE PROTEIN YESP-RELATED"/>
    <property type="match status" value="1"/>
</dbReference>
<dbReference type="PROSITE" id="PS50928">
    <property type="entry name" value="ABC_TM1"/>
    <property type="match status" value="1"/>
</dbReference>
<evidence type="ECO:0000256" key="7">
    <source>
        <dbReference type="RuleBase" id="RU363032"/>
    </source>
</evidence>
<feature type="transmembrane region" description="Helical" evidence="7">
    <location>
        <begin position="226"/>
        <end position="248"/>
    </location>
</feature>
<evidence type="ECO:0000256" key="4">
    <source>
        <dbReference type="ARBA" id="ARBA00022692"/>
    </source>
</evidence>
<feature type="domain" description="ABC transmembrane type-1" evidence="8">
    <location>
        <begin position="96"/>
        <end position="307"/>
    </location>
</feature>
<feature type="transmembrane region" description="Helical" evidence="7">
    <location>
        <begin position="45"/>
        <end position="65"/>
    </location>
</feature>
<proteinExistence type="inferred from homology"/>
<keyword evidence="10" id="KW-1185">Reference proteome</keyword>
<dbReference type="SUPFAM" id="SSF160964">
    <property type="entry name" value="MalF N-terminal region-like"/>
    <property type="match status" value="1"/>
</dbReference>
<evidence type="ECO:0000313" key="9">
    <source>
        <dbReference type="EMBL" id="MDQ0455875.1"/>
    </source>
</evidence>
<dbReference type="EMBL" id="JAUSWH010000005">
    <property type="protein sequence ID" value="MDQ0455875.1"/>
    <property type="molecule type" value="Genomic_DNA"/>
</dbReference>
<dbReference type="CDD" id="cd06261">
    <property type="entry name" value="TM_PBP2"/>
    <property type="match status" value="1"/>
</dbReference>
<name>A0ABU0ICC3_9HYPH</name>
<keyword evidence="3" id="KW-1003">Cell membrane</keyword>
<protein>
    <submittedName>
        <fullName evidence="9">Oligogalacturonide transport system permease protein</fullName>
    </submittedName>
</protein>
<dbReference type="Proteomes" id="UP001235269">
    <property type="component" value="Unassembled WGS sequence"/>
</dbReference>
<evidence type="ECO:0000256" key="5">
    <source>
        <dbReference type="ARBA" id="ARBA00022989"/>
    </source>
</evidence>
<comment type="subcellular location">
    <subcellularLocation>
        <location evidence="1 7">Cell membrane</location>
        <topology evidence="1 7">Multi-pass membrane protein</topology>
    </subcellularLocation>
</comment>
<dbReference type="SUPFAM" id="SSF161098">
    <property type="entry name" value="MetI-like"/>
    <property type="match status" value="1"/>
</dbReference>
<keyword evidence="5 7" id="KW-1133">Transmembrane helix</keyword>
<gene>
    <name evidence="9" type="ORF">QO005_002215</name>
</gene>
<evidence type="ECO:0000256" key="6">
    <source>
        <dbReference type="ARBA" id="ARBA00023136"/>
    </source>
</evidence>
<dbReference type="Gene3D" id="1.10.3720.10">
    <property type="entry name" value="MetI-like"/>
    <property type="match status" value="1"/>
</dbReference>
<feature type="transmembrane region" description="Helical" evidence="7">
    <location>
        <begin position="182"/>
        <end position="205"/>
    </location>
</feature>
<comment type="similarity">
    <text evidence="7">Belongs to the binding-protein-dependent transport system permease family.</text>
</comment>
<keyword evidence="6 7" id="KW-0472">Membrane</keyword>
<accession>A0ABU0ICC3</accession>
<feature type="transmembrane region" description="Helical" evidence="7">
    <location>
        <begin position="133"/>
        <end position="154"/>
    </location>
</feature>
<keyword evidence="2 7" id="KW-0813">Transport</keyword>
<dbReference type="InterPro" id="IPR000515">
    <property type="entry name" value="MetI-like"/>
</dbReference>
<evidence type="ECO:0000256" key="2">
    <source>
        <dbReference type="ARBA" id="ARBA00022448"/>
    </source>
</evidence>
<sequence>MKMDAKTGLALPQGQQRQARGVRAARGLKPATAQKLMGVAYLSPYIVGLLVFTAIPFLGSLYLSFTSYDLMNSPRWSGLANYERLFLRDRTFIKSLNVTLLYVFVTVPLKLAFALFIAAILNYKLKFIGFFRTAFYVPSILGGSIAIAVLWRYIFATEGLANMVLTGLGLSPVDWFGDPTNALFTITLLRCWQFGSAMVIFLAALQSIDKSLYEAAAIDGAGKVRTFFYITLPLLTPVIFFNLIMQMVQAFQEFNGPYIITQGGPLKATYLLPIYIYDEAFKKFNMGYASAIAWVLFTIITVLTLIAFWSSKKWVYYAGDKRS</sequence>
<evidence type="ECO:0000256" key="1">
    <source>
        <dbReference type="ARBA" id="ARBA00004651"/>
    </source>
</evidence>
<reference evidence="9 10" key="1">
    <citation type="submission" date="2023-07" db="EMBL/GenBank/DDBJ databases">
        <title>Genomic Encyclopedia of Type Strains, Phase IV (KMG-IV): sequencing the most valuable type-strain genomes for metagenomic binning, comparative biology and taxonomic classification.</title>
        <authorList>
            <person name="Goeker M."/>
        </authorList>
    </citation>
    <scope>NUCLEOTIDE SEQUENCE [LARGE SCALE GENOMIC DNA]</scope>
    <source>
        <strain evidence="9 10">DSM 100301</strain>
    </source>
</reference>
<evidence type="ECO:0000259" key="8">
    <source>
        <dbReference type="PROSITE" id="PS50928"/>
    </source>
</evidence>
<feature type="transmembrane region" description="Helical" evidence="7">
    <location>
        <begin position="100"/>
        <end position="121"/>
    </location>
</feature>
<comment type="caution">
    <text evidence="9">The sequence shown here is derived from an EMBL/GenBank/DDBJ whole genome shotgun (WGS) entry which is preliminary data.</text>
</comment>
<dbReference type="PANTHER" id="PTHR30193">
    <property type="entry name" value="ABC TRANSPORTER PERMEASE PROTEIN"/>
    <property type="match status" value="1"/>
</dbReference>
<dbReference type="InterPro" id="IPR051393">
    <property type="entry name" value="ABC_transporter_permease"/>
</dbReference>
<keyword evidence="4 7" id="KW-0812">Transmembrane</keyword>
<organism evidence="9 10">
    <name type="scientific">Rhizobium paknamense</name>
    <dbReference type="NCBI Taxonomy" id="1206817"/>
    <lineage>
        <taxon>Bacteria</taxon>
        <taxon>Pseudomonadati</taxon>
        <taxon>Pseudomonadota</taxon>
        <taxon>Alphaproteobacteria</taxon>
        <taxon>Hyphomicrobiales</taxon>
        <taxon>Rhizobiaceae</taxon>
        <taxon>Rhizobium/Agrobacterium group</taxon>
        <taxon>Rhizobium</taxon>
    </lineage>
</organism>